<dbReference type="Pfam" id="PF17642">
    <property type="entry name" value="TssD"/>
    <property type="match status" value="1"/>
</dbReference>
<comment type="caution">
    <text evidence="1">The sequence shown here is derived from an EMBL/GenBank/DDBJ whole genome shotgun (WGS) entry which is preliminary data.</text>
</comment>
<organism evidence="1 2">
    <name type="scientific">Xanthocytophaga flava</name>
    <dbReference type="NCBI Taxonomy" id="3048013"/>
    <lineage>
        <taxon>Bacteria</taxon>
        <taxon>Pseudomonadati</taxon>
        <taxon>Bacteroidota</taxon>
        <taxon>Cytophagia</taxon>
        <taxon>Cytophagales</taxon>
        <taxon>Rhodocytophagaceae</taxon>
        <taxon>Xanthocytophaga</taxon>
    </lineage>
</organism>
<dbReference type="RefSeq" id="WP_313999152.1">
    <property type="nucleotide sequence ID" value="NZ_JASJOR010000002.1"/>
</dbReference>
<evidence type="ECO:0000313" key="1">
    <source>
        <dbReference type="EMBL" id="MDJ1495270.1"/>
    </source>
</evidence>
<evidence type="ECO:0000313" key="2">
    <source>
        <dbReference type="Proteomes" id="UP001228581"/>
    </source>
</evidence>
<reference evidence="1 2" key="1">
    <citation type="submission" date="2023-05" db="EMBL/GenBank/DDBJ databases">
        <authorList>
            <person name="Zhang X."/>
        </authorList>
    </citation>
    <scope>NUCLEOTIDE SEQUENCE [LARGE SCALE GENOMIC DNA]</scope>
    <source>
        <strain evidence="1 2">DM2B3-1</strain>
    </source>
</reference>
<gene>
    <name evidence="1" type="primary">tssD</name>
    <name evidence="1" type="ORF">QNI19_20185</name>
</gene>
<dbReference type="InterPro" id="IPR041408">
    <property type="entry name" value="Hcp_Tssd"/>
</dbReference>
<sequence length="123" mass="14055">MSFKAYLLFDGEQYELTACHVTVHRKANVKGQPASKPLWIILVVMDSMDDTKITEWMVNPHLQKDGEIEIYKTDEDAKLKVISFQKAYCVNMIDNFYTDVSFMKCSLQIVGEQISIGEATLIV</sequence>
<dbReference type="Proteomes" id="UP001228581">
    <property type="component" value="Unassembled WGS sequence"/>
</dbReference>
<keyword evidence="2" id="KW-1185">Reference proteome</keyword>
<protein>
    <submittedName>
        <fullName evidence="1">Type VI secretion system tube protein TssD</fullName>
    </submittedName>
</protein>
<name>A0ABT7CNE2_9BACT</name>
<proteinExistence type="predicted"/>
<dbReference type="EMBL" id="JASJOT010000014">
    <property type="protein sequence ID" value="MDJ1495270.1"/>
    <property type="molecule type" value="Genomic_DNA"/>
</dbReference>
<accession>A0ABT7CNE2</accession>